<gene>
    <name evidence="1" type="ORF">IscW_ISCW010142</name>
</gene>
<dbReference type="VEuPathDB" id="VectorBase:ISCI010142"/>
<dbReference type="HOGENOM" id="CLU_1327687_0_0_1"/>
<dbReference type="EMBL" id="ABJB010864712">
    <property type="status" value="NOT_ANNOTATED_CDS"/>
    <property type="molecule type" value="Genomic_DNA"/>
</dbReference>
<organism>
    <name type="scientific">Ixodes scapularis</name>
    <name type="common">Black-legged tick</name>
    <name type="synonym">Deer tick</name>
    <dbReference type="NCBI Taxonomy" id="6945"/>
    <lineage>
        <taxon>Eukaryota</taxon>
        <taxon>Metazoa</taxon>
        <taxon>Ecdysozoa</taxon>
        <taxon>Arthropoda</taxon>
        <taxon>Chelicerata</taxon>
        <taxon>Arachnida</taxon>
        <taxon>Acari</taxon>
        <taxon>Parasitiformes</taxon>
        <taxon>Ixodida</taxon>
        <taxon>Ixodoidea</taxon>
        <taxon>Ixodidae</taxon>
        <taxon>Ixodinae</taxon>
        <taxon>Ixodes</taxon>
    </lineage>
</organism>
<dbReference type="EnsemblMetazoa" id="ISCW010142-RA">
    <property type="protein sequence ID" value="ISCW010142-PA"/>
    <property type="gene ID" value="ISCW010142"/>
</dbReference>
<dbReference type="EMBL" id="DS833022">
    <property type="protein sequence ID" value="EEC12375.1"/>
    <property type="molecule type" value="Genomic_DNA"/>
</dbReference>
<proteinExistence type="predicted"/>
<name>B7Q0K3_IXOSC</name>
<accession>B7Q0K3</accession>
<dbReference type="InParanoid" id="B7Q0K3"/>
<dbReference type="AlphaFoldDB" id="B7Q0K3"/>
<evidence type="ECO:0000313" key="1">
    <source>
        <dbReference type="EMBL" id="EEC12375.1"/>
    </source>
</evidence>
<protein>
    <submittedName>
        <fullName evidence="1 2">Uncharacterized protein</fullName>
    </submittedName>
</protein>
<dbReference type="VEuPathDB" id="VectorBase:ISCW010142"/>
<dbReference type="Proteomes" id="UP000001555">
    <property type="component" value="Unassembled WGS sequence"/>
</dbReference>
<reference evidence="1 3" key="1">
    <citation type="submission" date="2008-03" db="EMBL/GenBank/DDBJ databases">
        <title>Annotation of Ixodes scapularis.</title>
        <authorList>
            <consortium name="Ixodes scapularis Genome Project Consortium"/>
            <person name="Caler E."/>
            <person name="Hannick L.I."/>
            <person name="Bidwell S."/>
            <person name="Joardar V."/>
            <person name="Thiagarajan M."/>
            <person name="Amedeo P."/>
            <person name="Galinsky K.J."/>
            <person name="Schobel S."/>
            <person name="Inman J."/>
            <person name="Hostetler J."/>
            <person name="Miller J."/>
            <person name="Hammond M."/>
            <person name="Megy K."/>
            <person name="Lawson D."/>
            <person name="Kodira C."/>
            <person name="Sutton G."/>
            <person name="Meyer J."/>
            <person name="Hill C.A."/>
            <person name="Birren B."/>
            <person name="Nene V."/>
            <person name="Collins F."/>
            <person name="Alarcon-Chaidez F."/>
            <person name="Wikel S."/>
            <person name="Strausberg R."/>
        </authorList>
    </citation>
    <scope>NUCLEOTIDE SEQUENCE [LARGE SCALE GENOMIC DNA]</scope>
    <source>
        <strain evidence="3">Wikel</strain>
        <strain evidence="1">Wikel colony</strain>
    </source>
</reference>
<keyword evidence="3" id="KW-1185">Reference proteome</keyword>
<dbReference type="PaxDb" id="6945-B7Q0K3"/>
<evidence type="ECO:0000313" key="3">
    <source>
        <dbReference type="Proteomes" id="UP000001555"/>
    </source>
</evidence>
<reference evidence="2" key="2">
    <citation type="submission" date="2020-05" db="UniProtKB">
        <authorList>
            <consortium name="EnsemblMetazoa"/>
        </authorList>
    </citation>
    <scope>IDENTIFICATION</scope>
    <source>
        <strain evidence="2">wikel</strain>
    </source>
</reference>
<sequence>MGREGELICHVVGHPGSSFYYDWARELVPCPSPVEGDTEGRSMHGVALSHRPSCRAQAIKTAAERDSLSRPPCVRCLIAVVGLPHSAGAYGWVPRTCLRGGAVFRPASPSSSVFLCNFGRDLSFPSRGGGATVRRCGTVSFSTSGKGYFWDALESAPVSRRDCSQGRRGLGATPWGYPQNVECTGWLLFSFSAPSCLLLRMCNPRPL</sequence>
<evidence type="ECO:0000313" key="2">
    <source>
        <dbReference type="EnsemblMetazoa" id="ISCW010142-PA"/>
    </source>
</evidence>